<proteinExistence type="predicted"/>
<feature type="region of interest" description="Disordered" evidence="1">
    <location>
        <begin position="148"/>
        <end position="174"/>
    </location>
</feature>
<organism evidence="2 3">
    <name type="scientific">Xylaria bambusicola</name>
    <dbReference type="NCBI Taxonomy" id="326684"/>
    <lineage>
        <taxon>Eukaryota</taxon>
        <taxon>Fungi</taxon>
        <taxon>Dikarya</taxon>
        <taxon>Ascomycota</taxon>
        <taxon>Pezizomycotina</taxon>
        <taxon>Sordariomycetes</taxon>
        <taxon>Xylariomycetidae</taxon>
        <taxon>Xylariales</taxon>
        <taxon>Xylariaceae</taxon>
        <taxon>Xylaria</taxon>
    </lineage>
</organism>
<comment type="caution">
    <text evidence="2">The sequence shown here is derived from an EMBL/GenBank/DDBJ whole genome shotgun (WGS) entry which is preliminary data.</text>
</comment>
<keyword evidence="3" id="KW-1185">Reference proteome</keyword>
<gene>
    <name evidence="2" type="ORF">RRF57_013116</name>
</gene>
<name>A0AAN7UR70_9PEZI</name>
<evidence type="ECO:0000256" key="1">
    <source>
        <dbReference type="SAM" id="MobiDB-lite"/>
    </source>
</evidence>
<dbReference type="Proteomes" id="UP001305414">
    <property type="component" value="Unassembled WGS sequence"/>
</dbReference>
<dbReference type="AlphaFoldDB" id="A0AAN7UR70"/>
<protein>
    <submittedName>
        <fullName evidence="2">Uncharacterized protein</fullName>
    </submittedName>
</protein>
<evidence type="ECO:0000313" key="2">
    <source>
        <dbReference type="EMBL" id="KAK5637405.1"/>
    </source>
</evidence>
<reference evidence="2 3" key="1">
    <citation type="submission" date="2023-10" db="EMBL/GenBank/DDBJ databases">
        <title>Draft genome sequence of Xylaria bambusicola isolate GMP-LS, the root and basal stem rot pathogen of sugarcane in Indonesia.</title>
        <authorList>
            <person name="Selvaraj P."/>
            <person name="Muralishankar V."/>
            <person name="Muruganantham S."/>
            <person name="Sp S."/>
            <person name="Haryani S."/>
            <person name="Lau K.J.X."/>
            <person name="Naqvi N.I."/>
        </authorList>
    </citation>
    <scope>NUCLEOTIDE SEQUENCE [LARGE SCALE GENOMIC DNA]</scope>
    <source>
        <strain evidence="2">GMP-LS</strain>
    </source>
</reference>
<dbReference type="EMBL" id="JAWHQM010000114">
    <property type="protein sequence ID" value="KAK5637405.1"/>
    <property type="molecule type" value="Genomic_DNA"/>
</dbReference>
<accession>A0AAN7UR70</accession>
<sequence length="174" mass="18599">MRVLFETLLQYKTYALLPSDGKSSSTIDDEAAAGHIARSRAAQKDRGVGHFLGGSNATQGYKRLDVCVYIYTAISSSLHHGGVGPRGAETINSDAVGCIIKSYNSRNDAKSMQDRVNQGLGSPAFLVRPSTACLAVVYCTIEGVATKEDPDPKITIDPRQEPRPESLDPISLGS</sequence>
<feature type="compositionally biased region" description="Basic and acidic residues" evidence="1">
    <location>
        <begin position="148"/>
        <end position="166"/>
    </location>
</feature>
<evidence type="ECO:0000313" key="3">
    <source>
        <dbReference type="Proteomes" id="UP001305414"/>
    </source>
</evidence>